<evidence type="ECO:0000313" key="1">
    <source>
        <dbReference type="EMBL" id="UYG51365.1"/>
    </source>
</evidence>
<reference evidence="1" key="1">
    <citation type="submission" date="2022-09" db="EMBL/GenBank/DDBJ databases">
        <title>The complete genome of Acidovorax sp. 5MLIR.</title>
        <authorList>
            <person name="Liu L."/>
            <person name="Yue J."/>
            <person name="Yang F."/>
            <person name="Yuan J."/>
            <person name="Li L."/>
        </authorList>
    </citation>
    <scope>NUCLEOTIDE SEQUENCE</scope>
    <source>
        <strain evidence="1">5MLIR</strain>
    </source>
</reference>
<dbReference type="Proteomes" id="UP001162800">
    <property type="component" value="Chromosome"/>
</dbReference>
<gene>
    <name evidence="1" type="ORF">M9799_15075</name>
</gene>
<sequence length="45" mass="5290">MNRYQDLLEKQLMGVAPAEALLENYKDERVELAIDSAMQWDKEHP</sequence>
<organism evidence="1 2">
    <name type="scientific">Comamonas endophytica</name>
    <dbReference type="NCBI Taxonomy" id="2949090"/>
    <lineage>
        <taxon>Bacteria</taxon>
        <taxon>Pseudomonadati</taxon>
        <taxon>Pseudomonadota</taxon>
        <taxon>Betaproteobacteria</taxon>
        <taxon>Burkholderiales</taxon>
        <taxon>Comamonadaceae</taxon>
        <taxon>Comamonas</taxon>
    </lineage>
</organism>
<dbReference type="RefSeq" id="WP_231044691.1">
    <property type="nucleotide sequence ID" value="NZ_CP106881.1"/>
</dbReference>
<name>A0ABY6G8L4_9BURK</name>
<accession>A0ABY6G8L4</accession>
<protein>
    <submittedName>
        <fullName evidence="1">Uncharacterized protein</fullName>
    </submittedName>
</protein>
<evidence type="ECO:0000313" key="2">
    <source>
        <dbReference type="Proteomes" id="UP001162800"/>
    </source>
</evidence>
<dbReference type="EMBL" id="CP106881">
    <property type="protein sequence ID" value="UYG51365.1"/>
    <property type="molecule type" value="Genomic_DNA"/>
</dbReference>
<keyword evidence="2" id="KW-1185">Reference proteome</keyword>
<proteinExistence type="predicted"/>